<organismHost>
    <name type="scientific">Homo sapiens</name>
    <name type="common">Human</name>
    <dbReference type="NCBI Taxonomy" id="9606"/>
</organismHost>
<reference evidence="1" key="1">
    <citation type="journal article" date="2008" name="Virology">
        <title>Polymorphisms within human cytomegalovirus chemokine (UL146/UL147) and cytokine receptor genes (UL144) are not predictive of sequelae in congenitally infected children.</title>
        <authorList>
            <person name="Heo J."/>
            <person name="Petheram S."/>
            <person name="Demmler G."/>
            <person name="Murph J.R."/>
            <person name="Adler S.P."/>
            <person name="Bale J."/>
            <person name="Sparer T.E."/>
        </authorList>
    </citation>
    <scope>NUCLEOTIDE SEQUENCE</scope>
    <source>
        <strain evidence="1">TX30</strain>
    </source>
</reference>
<sequence>MRLIFGLLIFFMVAYMCYEVQSVELRCPCTHNVLTRPIGGVFWIGRDPPKPPECDKPQHFLLTSQGKTVCLGPDHHITKWLDGQNSNSWYKVFITTNGNNGPQIHKRAEHNKRPKWKL</sequence>
<dbReference type="GO" id="GO:0006955">
    <property type="term" value="P:immune response"/>
    <property type="evidence" value="ECO:0007669"/>
    <property type="project" value="InterPro"/>
</dbReference>
<accession>B5L7B8</accession>
<organism evidence="1">
    <name type="scientific">Human cytomegalovirus</name>
    <name type="common">HHV-5</name>
    <name type="synonym">Human herpesvirus 5</name>
    <dbReference type="NCBI Taxonomy" id="10359"/>
    <lineage>
        <taxon>Viruses</taxon>
        <taxon>Duplodnaviria</taxon>
        <taxon>Heunggongvirae</taxon>
        <taxon>Peploviricota</taxon>
        <taxon>Herviviricetes</taxon>
        <taxon>Herpesvirales</taxon>
        <taxon>Orthoherpesviridae</taxon>
        <taxon>Betaherpesvirinae</taxon>
        <taxon>Cytomegalovirus</taxon>
        <taxon>Cytomegalovirus humanbeta5</taxon>
    </lineage>
</organism>
<name>B5L7B8_HCMV</name>
<dbReference type="InterPro" id="IPR036048">
    <property type="entry name" value="Interleukin_8-like_sf"/>
</dbReference>
<dbReference type="EMBL" id="EU514941">
    <property type="protein sequence ID" value="ACD35750.1"/>
    <property type="molecule type" value="Genomic_DNA"/>
</dbReference>
<dbReference type="GO" id="GO:0005576">
    <property type="term" value="C:extracellular region"/>
    <property type="evidence" value="ECO:0007669"/>
    <property type="project" value="InterPro"/>
</dbReference>
<proteinExistence type="predicted"/>
<evidence type="ECO:0000313" key="1">
    <source>
        <dbReference type="EMBL" id="ACD35750.1"/>
    </source>
</evidence>
<dbReference type="GO" id="GO:0008009">
    <property type="term" value="F:chemokine activity"/>
    <property type="evidence" value="ECO:0007669"/>
    <property type="project" value="InterPro"/>
</dbReference>
<protein>
    <submittedName>
        <fullName evidence="1">Alpha-chemokine UL146</fullName>
    </submittedName>
</protein>
<dbReference type="SUPFAM" id="SSF54117">
    <property type="entry name" value="Interleukin 8-like chemokines"/>
    <property type="match status" value="1"/>
</dbReference>